<dbReference type="SUPFAM" id="SSF47413">
    <property type="entry name" value="lambda repressor-like DNA-binding domains"/>
    <property type="match status" value="1"/>
</dbReference>
<accession>A0A8D5GAB9</accession>
<organism evidence="2 3">
    <name type="scientific">Methyloradius palustris</name>
    <dbReference type="NCBI Taxonomy" id="2778876"/>
    <lineage>
        <taxon>Bacteria</taxon>
        <taxon>Pseudomonadati</taxon>
        <taxon>Pseudomonadota</taxon>
        <taxon>Betaproteobacteria</taxon>
        <taxon>Nitrosomonadales</taxon>
        <taxon>Methylophilaceae</taxon>
        <taxon>Methyloradius</taxon>
    </lineage>
</organism>
<dbReference type="PROSITE" id="PS50943">
    <property type="entry name" value="HTH_CROC1"/>
    <property type="match status" value="1"/>
</dbReference>
<keyword evidence="3" id="KW-1185">Reference proteome</keyword>
<evidence type="ECO:0000313" key="3">
    <source>
        <dbReference type="Proteomes" id="UP000826722"/>
    </source>
</evidence>
<dbReference type="Proteomes" id="UP000826722">
    <property type="component" value="Chromosome"/>
</dbReference>
<protein>
    <submittedName>
        <fullName evidence="2">Transcriptional regulator</fullName>
    </submittedName>
</protein>
<dbReference type="Pfam" id="PF01381">
    <property type="entry name" value="HTH_3"/>
    <property type="match status" value="1"/>
</dbReference>
<dbReference type="InterPro" id="IPR010982">
    <property type="entry name" value="Lambda_DNA-bd_dom_sf"/>
</dbReference>
<dbReference type="KEGG" id="mpau:ZMTM_22000"/>
<evidence type="ECO:0000259" key="1">
    <source>
        <dbReference type="PROSITE" id="PS50943"/>
    </source>
</evidence>
<sequence>MKATHTPGYQWLLDELIAKRKALGLTQTDLGATLGRPQSYIAKLESGEKQLDLMEFLSLAEALKLDAVSYVGKLIEKL</sequence>
<dbReference type="GO" id="GO:0003677">
    <property type="term" value="F:DNA binding"/>
    <property type="evidence" value="ECO:0007669"/>
    <property type="project" value="InterPro"/>
</dbReference>
<gene>
    <name evidence="2" type="ORF">ZMTM_22000</name>
</gene>
<dbReference type="CDD" id="cd00093">
    <property type="entry name" value="HTH_XRE"/>
    <property type="match status" value="1"/>
</dbReference>
<dbReference type="InterPro" id="IPR001387">
    <property type="entry name" value="Cro/C1-type_HTH"/>
</dbReference>
<feature type="domain" description="HTH cro/C1-type" evidence="1">
    <location>
        <begin position="16"/>
        <end position="71"/>
    </location>
</feature>
<dbReference type="EMBL" id="AP024110">
    <property type="protein sequence ID" value="BCM25941.1"/>
    <property type="molecule type" value="Genomic_DNA"/>
</dbReference>
<proteinExistence type="predicted"/>
<dbReference type="AlphaFoldDB" id="A0A8D5GAB9"/>
<evidence type="ECO:0000313" key="2">
    <source>
        <dbReference type="EMBL" id="BCM25941.1"/>
    </source>
</evidence>
<reference evidence="2" key="1">
    <citation type="journal article" date="2021" name="Arch. Microbiol.">
        <title>Methyloradius palustris gen. nov., sp. nov., a methanol-oxidizing bacterium isolated from snow.</title>
        <authorList>
            <person name="Miyadera T."/>
            <person name="Kojima H."/>
            <person name="Fukui M."/>
        </authorList>
    </citation>
    <scope>NUCLEOTIDE SEQUENCE</scope>
    <source>
        <strain evidence="2">Zm11</strain>
    </source>
</reference>
<dbReference type="RefSeq" id="WP_221763981.1">
    <property type="nucleotide sequence ID" value="NZ_AP024110.1"/>
</dbReference>
<name>A0A8D5GAB9_9PROT</name>
<dbReference type="Gene3D" id="1.10.260.40">
    <property type="entry name" value="lambda repressor-like DNA-binding domains"/>
    <property type="match status" value="1"/>
</dbReference>
<dbReference type="SMART" id="SM00530">
    <property type="entry name" value="HTH_XRE"/>
    <property type="match status" value="1"/>
</dbReference>